<protein>
    <submittedName>
        <fullName evidence="1">Uncharacterized protein</fullName>
    </submittedName>
</protein>
<reference evidence="2" key="1">
    <citation type="journal article" date="2023" name="Nat. Plants">
        <title>Single-cell RNA sequencing provides a high-resolution roadmap for understanding the multicellular compartmentation of specialized metabolism.</title>
        <authorList>
            <person name="Sun S."/>
            <person name="Shen X."/>
            <person name="Li Y."/>
            <person name="Li Y."/>
            <person name="Wang S."/>
            <person name="Li R."/>
            <person name="Zhang H."/>
            <person name="Shen G."/>
            <person name="Guo B."/>
            <person name="Wei J."/>
            <person name="Xu J."/>
            <person name="St-Pierre B."/>
            <person name="Chen S."/>
            <person name="Sun C."/>
        </authorList>
    </citation>
    <scope>NUCLEOTIDE SEQUENCE [LARGE SCALE GENOMIC DNA]</scope>
</reference>
<accession>A0ACC0B7J2</accession>
<dbReference type="EMBL" id="CM044704">
    <property type="protein sequence ID" value="KAI5668615.1"/>
    <property type="molecule type" value="Genomic_DNA"/>
</dbReference>
<proteinExistence type="predicted"/>
<evidence type="ECO:0000313" key="1">
    <source>
        <dbReference type="EMBL" id="KAI5668615.1"/>
    </source>
</evidence>
<organism evidence="1 2">
    <name type="scientific">Catharanthus roseus</name>
    <name type="common">Madagascar periwinkle</name>
    <name type="synonym">Vinca rosea</name>
    <dbReference type="NCBI Taxonomy" id="4058"/>
    <lineage>
        <taxon>Eukaryota</taxon>
        <taxon>Viridiplantae</taxon>
        <taxon>Streptophyta</taxon>
        <taxon>Embryophyta</taxon>
        <taxon>Tracheophyta</taxon>
        <taxon>Spermatophyta</taxon>
        <taxon>Magnoliopsida</taxon>
        <taxon>eudicotyledons</taxon>
        <taxon>Gunneridae</taxon>
        <taxon>Pentapetalae</taxon>
        <taxon>asterids</taxon>
        <taxon>lamiids</taxon>
        <taxon>Gentianales</taxon>
        <taxon>Apocynaceae</taxon>
        <taxon>Rauvolfioideae</taxon>
        <taxon>Vinceae</taxon>
        <taxon>Catharanthinae</taxon>
        <taxon>Catharanthus</taxon>
    </lineage>
</organism>
<dbReference type="Proteomes" id="UP001060085">
    <property type="component" value="Linkage Group LG04"/>
</dbReference>
<comment type="caution">
    <text evidence="1">The sequence shown here is derived from an EMBL/GenBank/DDBJ whole genome shotgun (WGS) entry which is preliminary data.</text>
</comment>
<keyword evidence="2" id="KW-1185">Reference proteome</keyword>
<gene>
    <name evidence="1" type="ORF">M9H77_18468</name>
</gene>
<evidence type="ECO:0000313" key="2">
    <source>
        <dbReference type="Proteomes" id="UP001060085"/>
    </source>
</evidence>
<sequence length="437" mass="50254">MSPEAFMCNETDANGNTIKCGRPSDIWSLGCILYQMVYGRTPFSEYKTFWAKFKVITDPNHEITYEPVSNPWLLDLMKKCLAWDRNQRWRIPQLLQHPFLVPPIRPQTSSPDQSCKLLQLIANSCKKEKIASMLCSQLEQVLKGHSQSSTSPEEQQKLLYDMSNLCLQLSQQLMNFLLGKPDPIMNKPLLLCYKFLLVLTQTLWTPSDLRIGVHLENRSPSAMTLFCLADLSTRTHIYYLVYKIDDLPHSLPLLSLHPKGIRSKYKVKWEPNEKHHWLEANHRGQNTLFWTKSSCGRLLQSGASSSSMKTQFDFVCLHRVVVLLGWKPHNKFLVLLLRTFVPRSQQGELVNFDLEVERTLRKVPHTIKLETANVEILAVNEKKEEGLPPLPLRANRRMGDYALPFITGTQSSITRPAVTANNFKIKLNIIQMVQNNV</sequence>
<name>A0ACC0B7J2_CATRO</name>